<evidence type="ECO:0000313" key="2">
    <source>
        <dbReference type="Proteomes" id="UP000018198"/>
    </source>
</evidence>
<organism evidence="1 2">
    <name type="scientific">Crocosphaera watsonii WH 0401</name>
    <dbReference type="NCBI Taxonomy" id="555881"/>
    <lineage>
        <taxon>Bacteria</taxon>
        <taxon>Bacillati</taxon>
        <taxon>Cyanobacteriota</taxon>
        <taxon>Cyanophyceae</taxon>
        <taxon>Oscillatoriophycideae</taxon>
        <taxon>Chroococcales</taxon>
        <taxon>Aphanothecaceae</taxon>
        <taxon>Crocosphaera</taxon>
    </lineage>
</organism>
<dbReference type="Proteomes" id="UP000018198">
    <property type="component" value="Unassembled WGS sequence"/>
</dbReference>
<dbReference type="AlphaFoldDB" id="T2JCB2"/>
<protein>
    <submittedName>
        <fullName evidence="1">Uncharacterized protein</fullName>
    </submittedName>
</protein>
<sequence length="40" mass="4671">MSAYRVFSGGLDSLPIFIAQRFDELDFVRSHRLLRLGRCK</sequence>
<comment type="caution">
    <text evidence="1">The sequence shown here is derived from an EMBL/GenBank/DDBJ whole genome shotgun (WGS) entry which is preliminary data.</text>
</comment>
<gene>
    <name evidence="1" type="ORF">CWATWH0401_3778</name>
</gene>
<dbReference type="EMBL" id="CAQM01000710">
    <property type="protein sequence ID" value="CCQ63478.1"/>
    <property type="molecule type" value="Genomic_DNA"/>
</dbReference>
<accession>T2JCB2</accession>
<reference evidence="1 2" key="1">
    <citation type="submission" date="2013-01" db="EMBL/GenBank/DDBJ databases">
        <authorList>
            <person name="Bench S."/>
        </authorList>
    </citation>
    <scope>NUCLEOTIDE SEQUENCE [LARGE SCALE GENOMIC DNA]</scope>
    <source>
        <strain evidence="1 2">WH 0401</strain>
    </source>
</reference>
<reference evidence="1 2" key="2">
    <citation type="submission" date="2013-09" db="EMBL/GenBank/DDBJ databases">
        <title>Whole genome comparison of six Crocosphaera watsonii strains with differing phenotypes.</title>
        <authorList>
            <person name="Bench S.R."/>
            <person name="Heller P."/>
            <person name="Frank I."/>
            <person name="Arciniega M."/>
            <person name="Shilova I.N."/>
            <person name="Zehr J.P."/>
        </authorList>
    </citation>
    <scope>NUCLEOTIDE SEQUENCE [LARGE SCALE GENOMIC DNA]</scope>
    <source>
        <strain evidence="1 2">WH 0401</strain>
    </source>
</reference>
<name>T2JCB2_CROWT</name>
<dbReference type="RefSeq" id="WP_021836522.1">
    <property type="nucleotide sequence ID" value="NZ_CAQM01000710.1"/>
</dbReference>
<proteinExistence type="predicted"/>
<evidence type="ECO:0000313" key="1">
    <source>
        <dbReference type="EMBL" id="CCQ63478.1"/>
    </source>
</evidence>